<evidence type="ECO:0000256" key="4">
    <source>
        <dbReference type="ARBA" id="ARBA00023136"/>
    </source>
</evidence>
<dbReference type="PANTHER" id="PTHR15549:SF26">
    <property type="entry name" value="AXIAL BUDDING PATTERN PROTEIN 2-RELATED"/>
    <property type="match status" value="1"/>
</dbReference>
<evidence type="ECO:0008006" key="9">
    <source>
        <dbReference type="Google" id="ProtNLM"/>
    </source>
</evidence>
<comment type="subcellular location">
    <subcellularLocation>
        <location evidence="1">Membrane</location>
        <topology evidence="1">Single-pass membrane protein</topology>
    </subcellularLocation>
</comment>
<evidence type="ECO:0000313" key="7">
    <source>
        <dbReference type="EMBL" id="KZS93052.1"/>
    </source>
</evidence>
<evidence type="ECO:0000256" key="1">
    <source>
        <dbReference type="ARBA" id="ARBA00004167"/>
    </source>
</evidence>
<name>A0A164UAB4_9AGAM</name>
<feature type="compositionally biased region" description="Low complexity" evidence="5">
    <location>
        <begin position="501"/>
        <end position="515"/>
    </location>
</feature>
<dbReference type="PANTHER" id="PTHR15549">
    <property type="entry name" value="PAIRED IMMUNOGLOBULIN-LIKE TYPE 2 RECEPTOR"/>
    <property type="match status" value="1"/>
</dbReference>
<organism evidence="7 8">
    <name type="scientific">Sistotremastrum niveocremeum HHB9708</name>
    <dbReference type="NCBI Taxonomy" id="1314777"/>
    <lineage>
        <taxon>Eukaryota</taxon>
        <taxon>Fungi</taxon>
        <taxon>Dikarya</taxon>
        <taxon>Basidiomycota</taxon>
        <taxon>Agaricomycotina</taxon>
        <taxon>Agaricomycetes</taxon>
        <taxon>Sistotremastrales</taxon>
        <taxon>Sistotremastraceae</taxon>
        <taxon>Sertulicium</taxon>
        <taxon>Sertulicium niveocremeum</taxon>
    </lineage>
</organism>
<feature type="region of interest" description="Disordered" evidence="5">
    <location>
        <begin position="267"/>
        <end position="455"/>
    </location>
</feature>
<feature type="compositionally biased region" description="Low complexity" evidence="5">
    <location>
        <begin position="390"/>
        <end position="415"/>
    </location>
</feature>
<keyword evidence="2 6" id="KW-0812">Transmembrane</keyword>
<evidence type="ECO:0000256" key="6">
    <source>
        <dbReference type="SAM" id="Phobius"/>
    </source>
</evidence>
<feature type="compositionally biased region" description="Low complexity" evidence="5">
    <location>
        <begin position="628"/>
        <end position="640"/>
    </location>
</feature>
<feature type="compositionally biased region" description="Low complexity" evidence="5">
    <location>
        <begin position="66"/>
        <end position="187"/>
    </location>
</feature>
<gene>
    <name evidence="7" type="ORF">SISNIDRAFT_485990</name>
</gene>
<dbReference type="GO" id="GO:0071944">
    <property type="term" value="C:cell periphery"/>
    <property type="evidence" value="ECO:0007669"/>
    <property type="project" value="UniProtKB-ARBA"/>
</dbReference>
<keyword evidence="3 6" id="KW-1133">Transmembrane helix</keyword>
<keyword evidence="4 6" id="KW-0472">Membrane</keyword>
<evidence type="ECO:0000313" key="8">
    <source>
        <dbReference type="Proteomes" id="UP000076722"/>
    </source>
</evidence>
<evidence type="ECO:0000256" key="5">
    <source>
        <dbReference type="SAM" id="MobiDB-lite"/>
    </source>
</evidence>
<dbReference type="AlphaFoldDB" id="A0A164UAB4"/>
<dbReference type="InterPro" id="IPR051694">
    <property type="entry name" value="Immunoregulatory_rcpt-like"/>
</dbReference>
<feature type="transmembrane region" description="Helical" evidence="6">
    <location>
        <begin position="196"/>
        <end position="219"/>
    </location>
</feature>
<evidence type="ECO:0000256" key="3">
    <source>
        <dbReference type="ARBA" id="ARBA00022989"/>
    </source>
</evidence>
<feature type="region of interest" description="Disordered" evidence="5">
    <location>
        <begin position="549"/>
        <end position="685"/>
    </location>
</feature>
<feature type="compositionally biased region" description="Low complexity" evidence="5">
    <location>
        <begin position="601"/>
        <end position="612"/>
    </location>
</feature>
<proteinExistence type="predicted"/>
<dbReference type="Proteomes" id="UP000076722">
    <property type="component" value="Unassembled WGS sequence"/>
</dbReference>
<sequence>MAGQQPTQPLPSWLSFSSFTTVDASGAPTTEATIVTLPLTYFGPSIPLGTNGVWVFGGSTSPPPSTSTSPTTTSLISSTSSTPTPTPTSSSITQSNTSVASSTTAATTTSESSATATNTSTGSVISSSSSTTSPSTSSSSSSSLSSSSSTTNALSTTSSSSSSNTAGSSTPSGTSTSSQGTPTSPTSHLKSLHTGAIVGIVVGSVVALLLLLLLFFCCWRHRRRLRMLRRRSGWSGFDEVPAAELAGATAPGMGEHERDTLMVSEGDEAGPSTGPAVAFSSEPAPVPEGPRHITEHQFDDPRPSSDHGGVEGVGIALAGPDGDEETSSRSSTLSALIRQERARSTNPQELARSLFWSPSQPSVTRAPLRQSELLRLPDTHDELGLPRDGPSPSLIALSPPPRRSSSQNSPTNNSPLQPPRTLNPDMIPTASSRASGSRSRHSATPSMAYPDSPISETDEGAAFLTARRVRVEQPSAWFMQSLNRLSNRLSWFNRTSEAERSPPASRPASRPTSAAFGRLTDDEIAAGRAMMQVSRDQLLLTRPVSGVSAASSRGTVYHDAPSRPGSVSEPPLSARTFGRPPSEYNVPASDVLDMPAPPPASTLSSTRSSRNPIFPPGLSSIPNPAVFQSTSSTSAEGSQSVPRSPIVSMASDGLEDEPPRAGEQWTHLQGSTRGGGLHPGGSSSRLDLGHGVVVHQRGGTLSEQASLHSMRSHLGLQRIRIVSERSIISTFWIDFV</sequence>
<dbReference type="STRING" id="1314777.A0A164UAB4"/>
<feature type="region of interest" description="Disordered" evidence="5">
    <location>
        <begin position="59"/>
        <end position="187"/>
    </location>
</feature>
<keyword evidence="8" id="KW-1185">Reference proteome</keyword>
<reference evidence="7 8" key="1">
    <citation type="journal article" date="2016" name="Mol. Biol. Evol.">
        <title>Comparative Genomics of Early-Diverging Mushroom-Forming Fungi Provides Insights into the Origins of Lignocellulose Decay Capabilities.</title>
        <authorList>
            <person name="Nagy L.G."/>
            <person name="Riley R."/>
            <person name="Tritt A."/>
            <person name="Adam C."/>
            <person name="Daum C."/>
            <person name="Floudas D."/>
            <person name="Sun H."/>
            <person name="Yadav J.S."/>
            <person name="Pangilinan J."/>
            <person name="Larsson K.H."/>
            <person name="Matsuura K."/>
            <person name="Barry K."/>
            <person name="Labutti K."/>
            <person name="Kuo R."/>
            <person name="Ohm R.A."/>
            <person name="Bhattacharya S.S."/>
            <person name="Shirouzu T."/>
            <person name="Yoshinaga Y."/>
            <person name="Martin F.M."/>
            <person name="Grigoriev I.V."/>
            <person name="Hibbett D.S."/>
        </authorList>
    </citation>
    <scope>NUCLEOTIDE SEQUENCE [LARGE SCALE GENOMIC DNA]</scope>
    <source>
        <strain evidence="7 8">HHB9708</strain>
    </source>
</reference>
<accession>A0A164UAB4</accession>
<dbReference type="EMBL" id="KV419408">
    <property type="protein sequence ID" value="KZS93052.1"/>
    <property type="molecule type" value="Genomic_DNA"/>
</dbReference>
<protein>
    <recommendedName>
        <fullName evidence="9">REJ domain-containing protein</fullName>
    </recommendedName>
</protein>
<dbReference type="GO" id="GO:0016020">
    <property type="term" value="C:membrane"/>
    <property type="evidence" value="ECO:0007669"/>
    <property type="project" value="UniProtKB-SubCell"/>
</dbReference>
<evidence type="ECO:0000256" key="2">
    <source>
        <dbReference type="ARBA" id="ARBA00022692"/>
    </source>
</evidence>
<feature type="region of interest" description="Disordered" evidence="5">
    <location>
        <begin position="496"/>
        <end position="516"/>
    </location>
</feature>
<feature type="compositionally biased region" description="Basic and acidic residues" evidence="5">
    <location>
        <begin position="375"/>
        <end position="385"/>
    </location>
</feature>
<feature type="compositionally biased region" description="Basic and acidic residues" evidence="5">
    <location>
        <begin position="289"/>
        <end position="309"/>
    </location>
</feature>
<dbReference type="OrthoDB" id="2563978at2759"/>